<sequence>MYDFVPVFKQPTGSPIRELSKYLGQRDMISFAGGVPASELFDVQGLKRASDSAYENPVACLQYGATEGAPALTEQIIRFVADDGISCEANEIIATTGSQQGFDLLLRTLVSPGDVVLVEEPTYPATLQALRLQQASVTAIPVDKDGMDVGELRTVLESGALKARPKLLYVVPAFSNPGGLTLSLERRLELLALAVKYQFVIVEDDPYSGLRFEGETIPPLLSLAGQVEGARNWVVHLGSLSKIVAPGLRVGWTIGPEEIVRRCVIAKQTADLCSSTWMQAVAAEYFKSGAIRPHLKTISSEYRRKCDALCDSLRAEFGDEIEFQPPKGGMFLWARLKSRKDTSLLLANAIAQNVIFVPGKAFFVDKVDVGSLRLSYAAPSVDEIKEGVKRLKLAFEGALTKNDAAIQS</sequence>
<comment type="cofactor">
    <cofactor evidence="1">
        <name>pyridoxal 5'-phosphate</name>
        <dbReference type="ChEBI" id="CHEBI:597326"/>
    </cofactor>
</comment>
<dbReference type="RefSeq" id="WP_404615672.1">
    <property type="nucleotide sequence ID" value="NZ_JBIYDN010000072.1"/>
</dbReference>
<comment type="caution">
    <text evidence="6">The sequence shown here is derived from an EMBL/GenBank/DDBJ whole genome shotgun (WGS) entry which is preliminary data.</text>
</comment>
<dbReference type="Gene3D" id="3.40.640.10">
    <property type="entry name" value="Type I PLP-dependent aspartate aminotransferase-like (Major domain)"/>
    <property type="match status" value="1"/>
</dbReference>
<organism evidence="6 7">
    <name type="scientific">Caballeronia udeis</name>
    <dbReference type="NCBI Taxonomy" id="1232866"/>
    <lineage>
        <taxon>Bacteria</taxon>
        <taxon>Pseudomonadati</taxon>
        <taxon>Pseudomonadota</taxon>
        <taxon>Betaproteobacteria</taxon>
        <taxon>Burkholderiales</taxon>
        <taxon>Burkholderiaceae</taxon>
        <taxon>Caballeronia</taxon>
    </lineage>
</organism>
<evidence type="ECO:0000256" key="2">
    <source>
        <dbReference type="ARBA" id="ARBA00022576"/>
    </source>
</evidence>
<dbReference type="InterPro" id="IPR015422">
    <property type="entry name" value="PyrdxlP-dep_Trfase_small"/>
</dbReference>
<keyword evidence="7" id="KW-1185">Reference proteome</keyword>
<accession>A0ABW8MZ06</accession>
<dbReference type="PANTHER" id="PTHR42790:SF19">
    <property type="entry name" value="KYNURENINE_ALPHA-AMINOADIPATE AMINOTRANSFERASE, MITOCHONDRIAL"/>
    <property type="match status" value="1"/>
</dbReference>
<dbReference type="InterPro" id="IPR015424">
    <property type="entry name" value="PyrdxlP-dep_Trfase"/>
</dbReference>
<name>A0ABW8MZ06_9BURK</name>
<dbReference type="PANTHER" id="PTHR42790">
    <property type="entry name" value="AMINOTRANSFERASE"/>
    <property type="match status" value="1"/>
</dbReference>
<keyword evidence="3 6" id="KW-0808">Transferase</keyword>
<evidence type="ECO:0000313" key="6">
    <source>
        <dbReference type="EMBL" id="MFK4448978.1"/>
    </source>
</evidence>
<evidence type="ECO:0000259" key="5">
    <source>
        <dbReference type="Pfam" id="PF00155"/>
    </source>
</evidence>
<keyword evidence="2 6" id="KW-0032">Aminotransferase</keyword>
<dbReference type="InterPro" id="IPR015421">
    <property type="entry name" value="PyrdxlP-dep_Trfase_major"/>
</dbReference>
<keyword evidence="4" id="KW-0663">Pyridoxal phosphate</keyword>
<reference evidence="6 7" key="1">
    <citation type="submission" date="2024-11" db="EMBL/GenBank/DDBJ databases">
        <title>Using genomics to understand microbial adaptation to soil warming.</title>
        <authorList>
            <person name="Deangelis K.M. PhD."/>
        </authorList>
    </citation>
    <scope>NUCLEOTIDE SEQUENCE [LARGE SCALE GENOMIC DNA]</scope>
    <source>
        <strain evidence="6 7">GAS97</strain>
    </source>
</reference>
<gene>
    <name evidence="6" type="ORF">ABH943_009023</name>
</gene>
<evidence type="ECO:0000256" key="4">
    <source>
        <dbReference type="ARBA" id="ARBA00022898"/>
    </source>
</evidence>
<feature type="domain" description="Aminotransferase class I/classII large" evidence="5">
    <location>
        <begin position="59"/>
        <end position="391"/>
    </location>
</feature>
<dbReference type="GO" id="GO:0008483">
    <property type="term" value="F:transaminase activity"/>
    <property type="evidence" value="ECO:0007669"/>
    <property type="project" value="UniProtKB-KW"/>
</dbReference>
<evidence type="ECO:0000256" key="3">
    <source>
        <dbReference type="ARBA" id="ARBA00022679"/>
    </source>
</evidence>
<dbReference type="Pfam" id="PF00155">
    <property type="entry name" value="Aminotran_1_2"/>
    <property type="match status" value="1"/>
</dbReference>
<dbReference type="EC" id="2.6.1.-" evidence="6"/>
<evidence type="ECO:0000313" key="7">
    <source>
        <dbReference type="Proteomes" id="UP001620514"/>
    </source>
</evidence>
<dbReference type="EMBL" id="JBIYDN010000072">
    <property type="protein sequence ID" value="MFK4448978.1"/>
    <property type="molecule type" value="Genomic_DNA"/>
</dbReference>
<dbReference type="Gene3D" id="3.90.1150.10">
    <property type="entry name" value="Aspartate Aminotransferase, domain 1"/>
    <property type="match status" value="1"/>
</dbReference>
<dbReference type="InterPro" id="IPR004839">
    <property type="entry name" value="Aminotransferase_I/II_large"/>
</dbReference>
<proteinExistence type="predicted"/>
<dbReference type="SUPFAM" id="SSF53383">
    <property type="entry name" value="PLP-dependent transferases"/>
    <property type="match status" value="1"/>
</dbReference>
<protein>
    <submittedName>
        <fullName evidence="6">2-aminoadipate transaminase</fullName>
        <ecNumber evidence="6">2.6.1.-</ecNumber>
    </submittedName>
</protein>
<dbReference type="CDD" id="cd00609">
    <property type="entry name" value="AAT_like"/>
    <property type="match status" value="1"/>
</dbReference>
<evidence type="ECO:0000256" key="1">
    <source>
        <dbReference type="ARBA" id="ARBA00001933"/>
    </source>
</evidence>
<dbReference type="InterPro" id="IPR050859">
    <property type="entry name" value="Class-I_PLP-dep_aminotransf"/>
</dbReference>
<dbReference type="Proteomes" id="UP001620514">
    <property type="component" value="Unassembled WGS sequence"/>
</dbReference>